<accession>A0A1B7K5G3</accession>
<reference evidence="1 2" key="1">
    <citation type="submission" date="2016-04" db="EMBL/GenBank/DDBJ databases">
        <title>ATOL: Assembling a taxonomically balanced genome-scale reconstruction of the evolutionary history of the Enterobacteriaceae.</title>
        <authorList>
            <person name="Plunkett G.III."/>
            <person name="Neeno-Eckwall E.C."/>
            <person name="Glasner J.D."/>
            <person name="Perna N.T."/>
        </authorList>
    </citation>
    <scope>NUCLEOTIDE SEQUENCE [LARGE SCALE GENOMIC DNA]</scope>
    <source>
        <strain evidence="1 2">ATCC 35613</strain>
    </source>
</reference>
<organism evidence="1 2">
    <name type="scientific">Providencia heimbachae ATCC 35613</name>
    <dbReference type="NCBI Taxonomy" id="1354272"/>
    <lineage>
        <taxon>Bacteria</taxon>
        <taxon>Pseudomonadati</taxon>
        <taxon>Pseudomonadota</taxon>
        <taxon>Gammaproteobacteria</taxon>
        <taxon>Enterobacterales</taxon>
        <taxon>Morganellaceae</taxon>
        <taxon>Providencia</taxon>
    </lineage>
</organism>
<gene>
    <name evidence="1" type="ORF">M998_0013</name>
</gene>
<protein>
    <submittedName>
        <fullName evidence="1">Acetyltransferase</fullName>
    </submittedName>
</protein>
<dbReference type="SUPFAM" id="SSF55729">
    <property type="entry name" value="Acyl-CoA N-acyltransferases (Nat)"/>
    <property type="match status" value="1"/>
</dbReference>
<dbReference type="InterPro" id="IPR016181">
    <property type="entry name" value="Acyl_CoA_acyltransferase"/>
</dbReference>
<keyword evidence="2" id="KW-1185">Reference proteome</keyword>
<dbReference type="Gene3D" id="3.40.630.30">
    <property type="match status" value="1"/>
</dbReference>
<sequence>MTITYELMTMTDCTAVAQLLQKSAQSKNGGLLGEFPLPKVEAMFADSLSTIIARSETRIIGVVFSFNIQAKSLPPIAHLIVKDYPSIMENSWFYGPVCIDENFRGKSILAHLYNKICTQNKGKPVAFINTDNLRSMNAHSRLGMKQVAKFVYDGTEYFLVQAK</sequence>
<dbReference type="OrthoDB" id="5109343at2"/>
<dbReference type="EMBL" id="LXEW01000001">
    <property type="protein sequence ID" value="OAT55264.1"/>
    <property type="molecule type" value="Genomic_DNA"/>
</dbReference>
<evidence type="ECO:0000313" key="2">
    <source>
        <dbReference type="Proteomes" id="UP000078224"/>
    </source>
</evidence>
<keyword evidence="1" id="KW-0808">Transferase</keyword>
<dbReference type="PATRIC" id="fig|1354272.4.peg.13"/>
<dbReference type="AlphaFoldDB" id="A0A1B7K5G3"/>
<evidence type="ECO:0000313" key="1">
    <source>
        <dbReference type="EMBL" id="OAT55264.1"/>
    </source>
</evidence>
<dbReference type="RefSeq" id="WP_068444552.1">
    <property type="nucleotide sequence ID" value="NZ_LXEW01000001.1"/>
</dbReference>
<dbReference type="GO" id="GO:0016740">
    <property type="term" value="F:transferase activity"/>
    <property type="evidence" value="ECO:0007669"/>
    <property type="project" value="UniProtKB-KW"/>
</dbReference>
<comment type="caution">
    <text evidence="1">The sequence shown here is derived from an EMBL/GenBank/DDBJ whole genome shotgun (WGS) entry which is preliminary data.</text>
</comment>
<name>A0A1B7K5G3_9GAMM</name>
<proteinExistence type="predicted"/>
<dbReference type="Proteomes" id="UP000078224">
    <property type="component" value="Unassembled WGS sequence"/>
</dbReference>